<protein>
    <recommendedName>
        <fullName evidence="4">Transmembrane protein</fullName>
    </recommendedName>
</protein>
<dbReference type="AlphaFoldDB" id="A0A515DBV7"/>
<accession>A0A515DBV7</accession>
<organism evidence="2 3">
    <name type="scientific">Rhodoferax sediminis</name>
    <dbReference type="NCBI Taxonomy" id="2509614"/>
    <lineage>
        <taxon>Bacteria</taxon>
        <taxon>Pseudomonadati</taxon>
        <taxon>Pseudomonadota</taxon>
        <taxon>Betaproteobacteria</taxon>
        <taxon>Burkholderiales</taxon>
        <taxon>Comamonadaceae</taxon>
        <taxon>Rhodoferax</taxon>
    </lineage>
</organism>
<feature type="transmembrane region" description="Helical" evidence="1">
    <location>
        <begin position="68"/>
        <end position="85"/>
    </location>
</feature>
<keyword evidence="3" id="KW-1185">Reference proteome</keyword>
<evidence type="ECO:0000313" key="3">
    <source>
        <dbReference type="Proteomes" id="UP000316798"/>
    </source>
</evidence>
<dbReference type="Proteomes" id="UP000316798">
    <property type="component" value="Chromosome"/>
</dbReference>
<dbReference type="OrthoDB" id="2388670at2"/>
<feature type="transmembrane region" description="Helical" evidence="1">
    <location>
        <begin position="37"/>
        <end position="56"/>
    </location>
</feature>
<dbReference type="EMBL" id="CP035503">
    <property type="protein sequence ID" value="QDL37892.1"/>
    <property type="molecule type" value="Genomic_DNA"/>
</dbReference>
<keyword evidence="1" id="KW-0472">Membrane</keyword>
<gene>
    <name evidence="2" type="ORF">EUB48_11865</name>
</gene>
<evidence type="ECO:0008006" key="4">
    <source>
        <dbReference type="Google" id="ProtNLM"/>
    </source>
</evidence>
<evidence type="ECO:0000256" key="1">
    <source>
        <dbReference type="SAM" id="Phobius"/>
    </source>
</evidence>
<sequence length="200" mass="21961">MNMHLRHPGRFAALALLVLLAPPLRHALESSMTAQMLLQLPLLIGVGSLLAQALPAPGLARIARWNHLGISGLVLASVASAFWMLPRTLDASVIEPLVAAAKYLSLPLLVGLPFALSWPRMSFIVRGVFLLEFIATFFRLGWLYLISPERLCNLYLLGDQQRLGRYMLVIGSVLFLGVAGKLVWGRFELPARPTFPPSEG</sequence>
<feature type="transmembrane region" description="Helical" evidence="1">
    <location>
        <begin position="166"/>
        <end position="184"/>
    </location>
</feature>
<reference evidence="2 3" key="1">
    <citation type="submission" date="2019-01" db="EMBL/GenBank/DDBJ databases">
        <title>Genomic insights into a novel species Rhodoferax sp.</title>
        <authorList>
            <person name="Jin L."/>
        </authorList>
    </citation>
    <scope>NUCLEOTIDE SEQUENCE [LARGE SCALE GENOMIC DNA]</scope>
    <source>
        <strain evidence="2 3">CHu59-6-5</strain>
    </source>
</reference>
<feature type="transmembrane region" description="Helical" evidence="1">
    <location>
        <begin position="97"/>
        <end position="116"/>
    </location>
</feature>
<keyword evidence="1" id="KW-1133">Transmembrane helix</keyword>
<proteinExistence type="predicted"/>
<evidence type="ECO:0000313" key="2">
    <source>
        <dbReference type="EMBL" id="QDL37892.1"/>
    </source>
</evidence>
<feature type="transmembrane region" description="Helical" evidence="1">
    <location>
        <begin position="123"/>
        <end position="146"/>
    </location>
</feature>
<keyword evidence="1" id="KW-0812">Transmembrane</keyword>
<name>A0A515DBV7_9BURK</name>
<dbReference type="KEGG" id="rhf:EUB48_11865"/>